<keyword evidence="1" id="KW-0812">Transmembrane</keyword>
<keyword evidence="3" id="KW-1185">Reference proteome</keyword>
<sequence>MPSVKLTFTRAFLKSHCIVILVVYFLQAFFTHHHLFDVHSIDDCSRHNASSLSHSTSGRILVNPPAFVIRNLTLFSCKNLFFALLPHKRIYLLFLLLQFSIPSLFCPHFDGLRSSIPPSLHCVDAWATYRPQSQQLWWLPREVTQPASHLAVSIAARCFSLASLPSEPCTSFQLSHPPSTGLPLHAHCAREMLAIPVGALSPTNPRSALAPSLALTSSDHRVDPLRRPMRANLERPQLSCLPAGESFHVHSHFPHFSALSSGAPTPISLGASIPSELARAARSAYFFPKAWPDSLSLPILHNFPALVRQYLAILQTAASRWRSSPPQKYFFKDFIAVSMPHNHFLFSIVSPVQNLDQNMQL</sequence>
<gene>
    <name evidence="2" type="ORF">PXEA_LOCUS2398</name>
</gene>
<keyword evidence="1" id="KW-0472">Membrane</keyword>
<proteinExistence type="predicted"/>
<feature type="transmembrane region" description="Helical" evidence="1">
    <location>
        <begin position="12"/>
        <end position="30"/>
    </location>
</feature>
<reference evidence="2" key="1">
    <citation type="submission" date="2018-11" db="EMBL/GenBank/DDBJ databases">
        <authorList>
            <consortium name="Pathogen Informatics"/>
        </authorList>
    </citation>
    <scope>NUCLEOTIDE SEQUENCE</scope>
</reference>
<dbReference type="EMBL" id="CAAALY010005138">
    <property type="protein sequence ID" value="VEL08958.1"/>
    <property type="molecule type" value="Genomic_DNA"/>
</dbReference>
<evidence type="ECO:0000256" key="1">
    <source>
        <dbReference type="SAM" id="Phobius"/>
    </source>
</evidence>
<evidence type="ECO:0000313" key="3">
    <source>
        <dbReference type="Proteomes" id="UP000784294"/>
    </source>
</evidence>
<keyword evidence="1" id="KW-1133">Transmembrane helix</keyword>
<organism evidence="2 3">
    <name type="scientific">Protopolystoma xenopodis</name>
    <dbReference type="NCBI Taxonomy" id="117903"/>
    <lineage>
        <taxon>Eukaryota</taxon>
        <taxon>Metazoa</taxon>
        <taxon>Spiralia</taxon>
        <taxon>Lophotrochozoa</taxon>
        <taxon>Platyhelminthes</taxon>
        <taxon>Monogenea</taxon>
        <taxon>Polyopisthocotylea</taxon>
        <taxon>Polystomatidea</taxon>
        <taxon>Polystomatidae</taxon>
        <taxon>Protopolystoma</taxon>
    </lineage>
</organism>
<accession>A0A448WDA6</accession>
<evidence type="ECO:0000313" key="2">
    <source>
        <dbReference type="EMBL" id="VEL08958.1"/>
    </source>
</evidence>
<protein>
    <submittedName>
        <fullName evidence="2">Uncharacterized protein</fullName>
    </submittedName>
</protein>
<dbReference type="AlphaFoldDB" id="A0A448WDA6"/>
<comment type="caution">
    <text evidence="2">The sequence shown here is derived from an EMBL/GenBank/DDBJ whole genome shotgun (WGS) entry which is preliminary data.</text>
</comment>
<dbReference type="Proteomes" id="UP000784294">
    <property type="component" value="Unassembled WGS sequence"/>
</dbReference>
<name>A0A448WDA6_9PLAT</name>